<proteinExistence type="predicted"/>
<accession>A0A2T6G941</accession>
<keyword evidence="1" id="KW-0472">Membrane</keyword>
<comment type="caution">
    <text evidence="2">The sequence shown here is derived from an EMBL/GenBank/DDBJ whole genome shotgun (WGS) entry which is preliminary data.</text>
</comment>
<gene>
    <name evidence="2" type="ORF">C8Z91_02210</name>
</gene>
<dbReference type="EMBL" id="PYHP01000007">
    <property type="protein sequence ID" value="PUA40664.1"/>
    <property type="molecule type" value="Genomic_DNA"/>
</dbReference>
<evidence type="ECO:0000256" key="1">
    <source>
        <dbReference type="SAM" id="Phobius"/>
    </source>
</evidence>
<evidence type="ECO:0000313" key="2">
    <source>
        <dbReference type="EMBL" id="PUA40664.1"/>
    </source>
</evidence>
<dbReference type="RefSeq" id="WP_108530062.1">
    <property type="nucleotide sequence ID" value="NZ_PYHP01000007.1"/>
</dbReference>
<protein>
    <submittedName>
        <fullName evidence="2">Sugar ABC transporter permease</fullName>
    </submittedName>
</protein>
<keyword evidence="1" id="KW-1133">Transmembrane helix</keyword>
<evidence type="ECO:0000313" key="3">
    <source>
        <dbReference type="Proteomes" id="UP000244184"/>
    </source>
</evidence>
<sequence>MKKPWLAVLLSFVYPGLGHLYLGYVKKGIILILAEIVSILLMSVVVGIFLFPIVWIYGMIDAYHSATRNQKIS</sequence>
<dbReference type="Proteomes" id="UP000244184">
    <property type="component" value="Unassembled WGS sequence"/>
</dbReference>
<dbReference type="AlphaFoldDB" id="A0A2T6G941"/>
<organism evidence="2 3">
    <name type="scientific">Paenibacillus elgii</name>
    <dbReference type="NCBI Taxonomy" id="189691"/>
    <lineage>
        <taxon>Bacteria</taxon>
        <taxon>Bacillati</taxon>
        <taxon>Bacillota</taxon>
        <taxon>Bacilli</taxon>
        <taxon>Bacillales</taxon>
        <taxon>Paenibacillaceae</taxon>
        <taxon>Paenibacillus</taxon>
    </lineage>
</organism>
<reference evidence="2 3" key="1">
    <citation type="submission" date="2018-03" db="EMBL/GenBank/DDBJ databases">
        <title>Genome sequence of Paenibacillus elgii strain AC13 an antimicrobial compound producing bacteria.</title>
        <authorList>
            <person name="Kurokawa A.S."/>
            <person name="Araujo J.F."/>
            <person name="Costa R.A."/>
            <person name="Ortega D.B."/>
            <person name="Pires A.S."/>
            <person name="Pappas G.J.Jr."/>
            <person name="Franco O.L."/>
            <person name="Barreto C."/>
            <person name="Magalhaes B.S."/>
            <person name="Kruger R.H."/>
        </authorList>
    </citation>
    <scope>NUCLEOTIDE SEQUENCE [LARGE SCALE GENOMIC DNA]</scope>
    <source>
        <strain evidence="2 3">AC13</strain>
    </source>
</reference>
<feature type="transmembrane region" description="Helical" evidence="1">
    <location>
        <begin position="28"/>
        <end position="58"/>
    </location>
</feature>
<keyword evidence="1" id="KW-0812">Transmembrane</keyword>
<name>A0A2T6G941_9BACL</name>